<name>A0A2W4XKD2_9CYAN</name>
<gene>
    <name evidence="2" type="ORF">DCF15_11215</name>
</gene>
<evidence type="ECO:0000259" key="1">
    <source>
        <dbReference type="Pfam" id="PF07883"/>
    </source>
</evidence>
<dbReference type="InterPro" id="IPR011051">
    <property type="entry name" value="RmlC_Cupin_sf"/>
</dbReference>
<dbReference type="EMBL" id="QBMP01000106">
    <property type="protein sequence ID" value="PZO54869.1"/>
    <property type="molecule type" value="Genomic_DNA"/>
</dbReference>
<organism evidence="2 3">
    <name type="scientific">Phormidesmis priestleyi</name>
    <dbReference type="NCBI Taxonomy" id="268141"/>
    <lineage>
        <taxon>Bacteria</taxon>
        <taxon>Bacillati</taxon>
        <taxon>Cyanobacteriota</taxon>
        <taxon>Cyanophyceae</taxon>
        <taxon>Leptolyngbyales</taxon>
        <taxon>Leptolyngbyaceae</taxon>
        <taxon>Phormidesmis</taxon>
    </lineage>
</organism>
<dbReference type="Gene3D" id="2.60.120.10">
    <property type="entry name" value="Jelly Rolls"/>
    <property type="match status" value="1"/>
</dbReference>
<comment type="caution">
    <text evidence="2">The sequence shown here is derived from an EMBL/GenBank/DDBJ whole genome shotgun (WGS) entry which is preliminary data.</text>
</comment>
<reference evidence="3" key="1">
    <citation type="submission" date="2018-04" db="EMBL/GenBank/DDBJ databases">
        <authorList>
            <person name="Cornet L."/>
        </authorList>
    </citation>
    <scope>NUCLEOTIDE SEQUENCE [LARGE SCALE GENOMIC DNA]</scope>
</reference>
<feature type="domain" description="Cupin type-2" evidence="1">
    <location>
        <begin position="50"/>
        <end position="96"/>
    </location>
</feature>
<sequence length="117" mass="12941">MNNQSMKTAELTVNTQEAATGEMGQKLLISGEMIALRLWDEEPSDTQNKKVHTRSYETAGYVIAGRAELTVAGKTIVLEPGTSWIVPQNAEHTYRILEHFRAVEATHPPARGYESGL</sequence>
<evidence type="ECO:0000313" key="3">
    <source>
        <dbReference type="Proteomes" id="UP000249794"/>
    </source>
</evidence>
<dbReference type="InterPro" id="IPR014710">
    <property type="entry name" value="RmlC-like_jellyroll"/>
</dbReference>
<dbReference type="Pfam" id="PF07883">
    <property type="entry name" value="Cupin_2"/>
    <property type="match status" value="1"/>
</dbReference>
<protein>
    <submittedName>
        <fullName evidence="2">Cupin domain-containing protein</fullName>
    </submittedName>
</protein>
<evidence type="ECO:0000313" key="2">
    <source>
        <dbReference type="EMBL" id="PZO54869.1"/>
    </source>
</evidence>
<dbReference type="SUPFAM" id="SSF51182">
    <property type="entry name" value="RmlC-like cupins"/>
    <property type="match status" value="1"/>
</dbReference>
<proteinExistence type="predicted"/>
<reference evidence="2 3" key="2">
    <citation type="submission" date="2018-06" db="EMBL/GenBank/DDBJ databases">
        <title>Metagenomic assembly of (sub)arctic Cyanobacteria and their associated microbiome from non-axenic cultures.</title>
        <authorList>
            <person name="Baurain D."/>
        </authorList>
    </citation>
    <scope>NUCLEOTIDE SEQUENCE [LARGE SCALE GENOMIC DNA]</scope>
    <source>
        <strain evidence="2">ULC027bin1</strain>
    </source>
</reference>
<dbReference type="InterPro" id="IPR013096">
    <property type="entry name" value="Cupin_2"/>
</dbReference>
<accession>A0A2W4XKD2</accession>
<dbReference type="Proteomes" id="UP000249794">
    <property type="component" value="Unassembled WGS sequence"/>
</dbReference>
<dbReference type="AlphaFoldDB" id="A0A2W4XKD2"/>